<organism evidence="1 2">
    <name type="scientific">Singulisphaera acidiphila (strain ATCC BAA-1392 / DSM 18658 / VKM B-2454 / MOB10)</name>
    <dbReference type="NCBI Taxonomy" id="886293"/>
    <lineage>
        <taxon>Bacteria</taxon>
        <taxon>Pseudomonadati</taxon>
        <taxon>Planctomycetota</taxon>
        <taxon>Planctomycetia</taxon>
        <taxon>Isosphaerales</taxon>
        <taxon>Isosphaeraceae</taxon>
        <taxon>Singulisphaera</taxon>
    </lineage>
</organism>
<reference evidence="1 2" key="1">
    <citation type="submission" date="2012-02" db="EMBL/GenBank/DDBJ databases">
        <title>Complete sequence of chromosome of Singulisphaera acidiphila DSM 18658.</title>
        <authorList>
            <consortium name="US DOE Joint Genome Institute (JGI-PGF)"/>
            <person name="Lucas S."/>
            <person name="Copeland A."/>
            <person name="Lapidus A."/>
            <person name="Glavina del Rio T."/>
            <person name="Dalin E."/>
            <person name="Tice H."/>
            <person name="Bruce D."/>
            <person name="Goodwin L."/>
            <person name="Pitluck S."/>
            <person name="Peters L."/>
            <person name="Ovchinnikova G."/>
            <person name="Chertkov O."/>
            <person name="Kyrpides N."/>
            <person name="Mavromatis K."/>
            <person name="Ivanova N."/>
            <person name="Brettin T."/>
            <person name="Detter J.C."/>
            <person name="Han C."/>
            <person name="Larimer F."/>
            <person name="Land M."/>
            <person name="Hauser L."/>
            <person name="Markowitz V."/>
            <person name="Cheng J.-F."/>
            <person name="Hugenholtz P."/>
            <person name="Woyke T."/>
            <person name="Wu D."/>
            <person name="Tindall B."/>
            <person name="Pomrenke H."/>
            <person name="Brambilla E."/>
            <person name="Klenk H.-P."/>
            <person name="Eisen J.A."/>
        </authorList>
    </citation>
    <scope>NUCLEOTIDE SEQUENCE [LARGE SCALE GENOMIC DNA]</scope>
    <source>
        <strain evidence="2">ATCC BAA-1392 / DSM 18658 / VKM B-2454 / MOB10</strain>
    </source>
</reference>
<evidence type="ECO:0000313" key="2">
    <source>
        <dbReference type="Proteomes" id="UP000010798"/>
    </source>
</evidence>
<evidence type="ECO:0000313" key="1">
    <source>
        <dbReference type="EMBL" id="AGA28223.1"/>
    </source>
</evidence>
<gene>
    <name evidence="1" type="ordered locus">Sinac_4000</name>
</gene>
<dbReference type="Proteomes" id="UP000010798">
    <property type="component" value="Chromosome"/>
</dbReference>
<proteinExistence type="predicted"/>
<keyword evidence="2" id="KW-1185">Reference proteome</keyword>
<protein>
    <submittedName>
        <fullName evidence="1">Uncharacterized protein</fullName>
    </submittedName>
</protein>
<dbReference type="EMBL" id="CP003364">
    <property type="protein sequence ID" value="AGA28223.1"/>
    <property type="molecule type" value="Genomic_DNA"/>
</dbReference>
<dbReference type="AlphaFoldDB" id="L0DHD2"/>
<accession>L0DHD2</accession>
<dbReference type="HOGENOM" id="CLU_2828893_0_0_0"/>
<dbReference type="KEGG" id="saci:Sinac_4000"/>
<name>L0DHD2_SINAD</name>
<sequence length="66" mass="7718">MYRVAYEWVLAHRIDPGLIRRFVDVALGGQRDASTTRETTWTSMTHLSRWPMSRSLPSTLKRLEGR</sequence>